<accession>A0A1J0VHY2</accession>
<dbReference type="InterPro" id="IPR017850">
    <property type="entry name" value="Alkaline_phosphatase_core_sf"/>
</dbReference>
<gene>
    <name evidence="2" type="ORF">BOX17_12190</name>
</gene>
<dbReference type="Proteomes" id="UP000181985">
    <property type="component" value="Chromosome"/>
</dbReference>
<keyword evidence="1" id="KW-1133">Transmembrane helix</keyword>
<keyword evidence="1" id="KW-0472">Membrane</keyword>
<dbReference type="Gene3D" id="3.40.720.10">
    <property type="entry name" value="Alkaline Phosphatase, subunit A"/>
    <property type="match status" value="1"/>
</dbReference>
<dbReference type="AlphaFoldDB" id="A0A1J0VHY2"/>
<evidence type="ECO:0000313" key="3">
    <source>
        <dbReference type="Proteomes" id="UP000181985"/>
    </source>
</evidence>
<dbReference type="SUPFAM" id="SSF53649">
    <property type="entry name" value="Alkaline phosphatase-like"/>
    <property type="match status" value="1"/>
</dbReference>
<evidence type="ECO:0000313" key="2">
    <source>
        <dbReference type="EMBL" id="APE31644.1"/>
    </source>
</evidence>
<name>A0A1J0VHY2_9GAMM</name>
<dbReference type="RefSeq" id="WP_071944967.1">
    <property type="nucleotide sequence ID" value="NZ_CP018139.1"/>
</dbReference>
<feature type="transmembrane region" description="Helical" evidence="1">
    <location>
        <begin position="108"/>
        <end position="132"/>
    </location>
</feature>
<organism evidence="2 3">
    <name type="scientific">Halomonas aestuarii</name>
    <dbReference type="NCBI Taxonomy" id="1897729"/>
    <lineage>
        <taxon>Bacteria</taxon>
        <taxon>Pseudomonadati</taxon>
        <taxon>Pseudomonadota</taxon>
        <taxon>Gammaproteobacteria</taxon>
        <taxon>Oceanospirillales</taxon>
        <taxon>Halomonadaceae</taxon>
        <taxon>Halomonas</taxon>
    </lineage>
</organism>
<reference evidence="3" key="1">
    <citation type="submission" date="2016-11" db="EMBL/GenBank/DDBJ databases">
        <title>Halolamina sediminis sp. nov., an extremely halophilic archaeon isolated from solar salt.</title>
        <authorList>
            <person name="Koh H.-W."/>
            <person name="Rani S."/>
            <person name="Park S.-J."/>
        </authorList>
    </citation>
    <scope>NUCLEOTIDE SEQUENCE [LARGE SCALE GENOMIC DNA]</scope>
    <source>
        <strain evidence="3">Hb3</strain>
    </source>
</reference>
<dbReference type="EMBL" id="CP018139">
    <property type="protein sequence ID" value="APE31644.1"/>
    <property type="molecule type" value="Genomic_DNA"/>
</dbReference>
<dbReference type="OrthoDB" id="1376015at2"/>
<dbReference type="KEGG" id="hsi:BOX17_12190"/>
<keyword evidence="1" id="KW-0812">Transmembrane</keyword>
<feature type="transmembrane region" description="Helical" evidence="1">
    <location>
        <begin position="144"/>
        <end position="164"/>
    </location>
</feature>
<protein>
    <recommendedName>
        <fullName evidence="4">Alkaline phosphatase</fullName>
    </recommendedName>
</protein>
<feature type="transmembrane region" description="Helical" evidence="1">
    <location>
        <begin position="9"/>
        <end position="28"/>
    </location>
</feature>
<sequence length="555" mass="59912">MPLRSRGRWLLGLALLNVMLLAPVWLLYGDPTSRWLALEACLLAGLLALLPSSGLYAGLRWPVVALVMAFLLVGLGDLATHLAFGRSLNLYLDLPLLPSVFNLLEGNLGAPVACLVVLGAAALLALAAWLLARLVGNLQGTARGGPAVAGALVMMVASGALIAAELQQVRPLPGARTPLVDTLRFQGLQLVETRHAHRDFAARMAAEPDRVTTMPGLAGRDVLLVFVESYGISALFDERYARVLDPRLDDMAERFDAAGLSVASGILDAPIRGGQSWLAHATALSGLRIDNSLWYRLMLDSERTTLVDDFRATGHRTLAVMPAITMAWPEGRAYDFDEIHAAADIDYEGPPLNWVTMPDQYTLHHFQTRIRPEAGASPLFAQIALISSHAPWTPILPVLDDWDTVGDGSVFARWEDAGEPPDELWQDLERVRDHYARSLDYALGAGARWAADFVDAGTLVILLGDHQAAPLITGDNARGGVPVHVISGDARLLEPFLARGFVPGTHPPGPERYAEGEVAGQEDLRGWLHEAFGADGALDAPTTSLTADRRVREAR</sequence>
<feature type="transmembrane region" description="Helical" evidence="1">
    <location>
        <begin position="63"/>
        <end position="88"/>
    </location>
</feature>
<evidence type="ECO:0000256" key="1">
    <source>
        <dbReference type="SAM" id="Phobius"/>
    </source>
</evidence>
<evidence type="ECO:0008006" key="4">
    <source>
        <dbReference type="Google" id="ProtNLM"/>
    </source>
</evidence>
<feature type="transmembrane region" description="Helical" evidence="1">
    <location>
        <begin position="34"/>
        <end position="51"/>
    </location>
</feature>
<proteinExistence type="predicted"/>
<keyword evidence="3" id="KW-1185">Reference proteome</keyword>